<dbReference type="Pfam" id="PF10604">
    <property type="entry name" value="Polyketide_cyc2"/>
    <property type="match status" value="1"/>
</dbReference>
<dbReference type="RefSeq" id="WP_380634246.1">
    <property type="nucleotide sequence ID" value="NZ_JBHSQO010000005.1"/>
</dbReference>
<accession>A0ABW1P2E2</accession>
<proteinExistence type="predicted"/>
<protein>
    <submittedName>
        <fullName evidence="1">Polyketide cyclase</fullName>
    </submittedName>
</protein>
<organism evidence="1 2">
    <name type="scientific">Saccharothrix lopnurensis</name>
    <dbReference type="NCBI Taxonomy" id="1670621"/>
    <lineage>
        <taxon>Bacteria</taxon>
        <taxon>Bacillati</taxon>
        <taxon>Actinomycetota</taxon>
        <taxon>Actinomycetes</taxon>
        <taxon>Pseudonocardiales</taxon>
        <taxon>Pseudonocardiaceae</taxon>
        <taxon>Saccharothrix</taxon>
    </lineage>
</organism>
<dbReference type="Gene3D" id="3.30.530.20">
    <property type="match status" value="1"/>
</dbReference>
<reference evidence="2" key="1">
    <citation type="journal article" date="2019" name="Int. J. Syst. Evol. Microbiol.">
        <title>The Global Catalogue of Microorganisms (GCM) 10K type strain sequencing project: providing services to taxonomists for standard genome sequencing and annotation.</title>
        <authorList>
            <consortium name="The Broad Institute Genomics Platform"/>
            <consortium name="The Broad Institute Genome Sequencing Center for Infectious Disease"/>
            <person name="Wu L."/>
            <person name="Ma J."/>
        </authorList>
    </citation>
    <scope>NUCLEOTIDE SEQUENCE [LARGE SCALE GENOMIC DNA]</scope>
    <source>
        <strain evidence="2">CGMCC 4.7246</strain>
    </source>
</reference>
<dbReference type="InterPro" id="IPR019587">
    <property type="entry name" value="Polyketide_cyclase/dehydratase"/>
</dbReference>
<sequence>MVDMSLNSYRFRSAWWLDSAPGQVFDVLADLGGYPHWWREVREARQVAQRAAELRCRSLLPYDLVFEARHHTEDRGAGLLRADLAGDLDGTASWRVLPDGPGARLVFEQEVVVRKALLRGLAPVARPVFRFNHALMMRSAERGLRTYLAGFLAGRRERVADQVG</sequence>
<dbReference type="Proteomes" id="UP001596220">
    <property type="component" value="Unassembled WGS sequence"/>
</dbReference>
<dbReference type="SUPFAM" id="SSF55961">
    <property type="entry name" value="Bet v1-like"/>
    <property type="match status" value="1"/>
</dbReference>
<evidence type="ECO:0000313" key="1">
    <source>
        <dbReference type="EMBL" id="MFC6089147.1"/>
    </source>
</evidence>
<keyword evidence="2" id="KW-1185">Reference proteome</keyword>
<dbReference type="EMBL" id="JBHSQO010000005">
    <property type="protein sequence ID" value="MFC6089147.1"/>
    <property type="molecule type" value="Genomic_DNA"/>
</dbReference>
<evidence type="ECO:0000313" key="2">
    <source>
        <dbReference type="Proteomes" id="UP001596220"/>
    </source>
</evidence>
<dbReference type="InterPro" id="IPR023393">
    <property type="entry name" value="START-like_dom_sf"/>
</dbReference>
<name>A0ABW1P2E2_9PSEU</name>
<comment type="caution">
    <text evidence="1">The sequence shown here is derived from an EMBL/GenBank/DDBJ whole genome shotgun (WGS) entry which is preliminary data.</text>
</comment>
<gene>
    <name evidence="1" type="ORF">ACFP3R_07680</name>
</gene>